<reference evidence="2 3" key="1">
    <citation type="journal article" date="2006" name="Science">
        <title>Phytophthora genome sequences uncover evolutionary origins and mechanisms of pathogenesis.</title>
        <authorList>
            <person name="Tyler B.M."/>
            <person name="Tripathy S."/>
            <person name="Zhang X."/>
            <person name="Dehal P."/>
            <person name="Jiang R.H."/>
            <person name="Aerts A."/>
            <person name="Arredondo F.D."/>
            <person name="Baxter L."/>
            <person name="Bensasson D."/>
            <person name="Beynon J.L."/>
            <person name="Chapman J."/>
            <person name="Damasceno C.M."/>
            <person name="Dorrance A.E."/>
            <person name="Dou D."/>
            <person name="Dickerman A.W."/>
            <person name="Dubchak I.L."/>
            <person name="Garbelotto M."/>
            <person name="Gijzen M."/>
            <person name="Gordon S.G."/>
            <person name="Govers F."/>
            <person name="Grunwald N.J."/>
            <person name="Huang W."/>
            <person name="Ivors K.L."/>
            <person name="Jones R.W."/>
            <person name="Kamoun S."/>
            <person name="Krampis K."/>
            <person name="Lamour K.H."/>
            <person name="Lee M.K."/>
            <person name="McDonald W.H."/>
            <person name="Medina M."/>
            <person name="Meijer H.J."/>
            <person name="Nordberg E.K."/>
            <person name="Maclean D.J."/>
            <person name="Ospina-Giraldo M.D."/>
            <person name="Morris P.F."/>
            <person name="Phuntumart V."/>
            <person name="Putnam N.H."/>
            <person name="Rash S."/>
            <person name="Rose J.K."/>
            <person name="Sakihama Y."/>
            <person name="Salamov A.A."/>
            <person name="Savidor A."/>
            <person name="Scheuring C.F."/>
            <person name="Smith B.M."/>
            <person name="Sobral B.W."/>
            <person name="Terry A."/>
            <person name="Torto-Alalibo T.A."/>
            <person name="Win J."/>
            <person name="Xu Z."/>
            <person name="Zhang H."/>
            <person name="Grigoriev I.V."/>
            <person name="Rokhsar D.S."/>
            <person name="Boore J.L."/>
        </authorList>
    </citation>
    <scope>NUCLEOTIDE SEQUENCE [LARGE SCALE GENOMIC DNA]</scope>
    <source>
        <strain evidence="2 3">P6497</strain>
    </source>
</reference>
<dbReference type="RefSeq" id="XP_009537449.1">
    <property type="nucleotide sequence ID" value="XM_009539154.1"/>
</dbReference>
<dbReference type="EMBL" id="JH159163">
    <property type="protein sequence ID" value="EGZ06685.1"/>
    <property type="molecule type" value="Genomic_DNA"/>
</dbReference>
<evidence type="ECO:0000313" key="2">
    <source>
        <dbReference type="EMBL" id="EGZ06685.1"/>
    </source>
</evidence>
<gene>
    <name evidence="2" type="ORF">PHYSODRAFT_356071</name>
</gene>
<organism evidence="2 3">
    <name type="scientific">Phytophthora sojae (strain P6497)</name>
    <name type="common">Soybean stem and root rot agent</name>
    <name type="synonym">Phytophthora megasperma f. sp. glycines</name>
    <dbReference type="NCBI Taxonomy" id="1094619"/>
    <lineage>
        <taxon>Eukaryota</taxon>
        <taxon>Sar</taxon>
        <taxon>Stramenopiles</taxon>
        <taxon>Oomycota</taxon>
        <taxon>Peronosporomycetes</taxon>
        <taxon>Peronosporales</taxon>
        <taxon>Peronosporaceae</taxon>
        <taxon>Phytophthora</taxon>
    </lineage>
</organism>
<dbReference type="KEGG" id="psoj:PHYSODRAFT_356071"/>
<dbReference type="InParanoid" id="G5ABG0"/>
<accession>G5ABG0</accession>
<sequence>MLLDLEGTLADLLLQVLVVLLGVLDELEGERKLVVVRAHFKAVLASIFFVQWEATEGVSDDVALTLDVHDLRCELLDNEAPAVDSVGLEVGER</sequence>
<feature type="chain" id="PRO_5003473390" description="Secreted protein" evidence="1">
    <location>
        <begin position="30"/>
        <end position="93"/>
    </location>
</feature>
<keyword evidence="1" id="KW-0732">Signal</keyword>
<evidence type="ECO:0008006" key="4">
    <source>
        <dbReference type="Google" id="ProtNLM"/>
    </source>
</evidence>
<keyword evidence="3" id="KW-1185">Reference proteome</keyword>
<name>G5ABG0_PHYSP</name>
<evidence type="ECO:0000313" key="3">
    <source>
        <dbReference type="Proteomes" id="UP000002640"/>
    </source>
</evidence>
<proteinExistence type="predicted"/>
<protein>
    <recommendedName>
        <fullName evidence="4">Secreted protein</fullName>
    </recommendedName>
</protein>
<feature type="signal peptide" evidence="1">
    <location>
        <begin position="1"/>
        <end position="29"/>
    </location>
</feature>
<dbReference type="AlphaFoldDB" id="G5ABG0"/>
<dbReference type="GeneID" id="20649939"/>
<evidence type="ECO:0000256" key="1">
    <source>
        <dbReference type="SAM" id="SignalP"/>
    </source>
</evidence>
<dbReference type="Proteomes" id="UP000002640">
    <property type="component" value="Unassembled WGS sequence"/>
</dbReference>